<sequence length="410" mass="45294">MFAELITIGDELLIGQVVDTNSAWMGRELNNIGIEVLRIVSVRDREEEILEAIDNAMKRVNIVLVTGGLGPTKDDITKQTLCKYFNTELIFSEEVFENVKRVLAGKIPMNKLNKGQAMVPKNCTVINNPVGSASVSWFERDGKVLVSMPGVPQEMTTVMAESVLPKLHERFQTDVIMHQTFLVQHYPESVLAEKLEAWEVALPDCIKLAYLPKLGIIRMRLTGRGHDRKEVETLLNREKAKLETILGEDIFSEEDTPLEVIIGELLKKRKLTVSTAESCTGGSIAERLTSIAGSSEYFKGSIVAYSNEVKKDLLYVSSETLEKYGAVSEETVVEMVKGAMKALKTDCAVATSGIAGPGGGTPEKPVGTVWIAAGYKNEIRTYKQETNRGRAMNIERAGNNALLMLRDLLK</sequence>
<dbReference type="InterPro" id="IPR036425">
    <property type="entry name" value="MoaB/Mog-like_dom_sf"/>
</dbReference>
<comment type="similarity">
    <text evidence="1">Belongs to the CinA family.</text>
</comment>
<dbReference type="InterPro" id="IPR050101">
    <property type="entry name" value="CinA"/>
</dbReference>
<dbReference type="AlphaFoldDB" id="A0A174FAD1"/>
<dbReference type="HAMAP" id="MF_00226_B">
    <property type="entry name" value="CinA_B"/>
    <property type="match status" value="1"/>
</dbReference>
<name>A0A174FAD1_9BACE</name>
<dbReference type="SMART" id="SM00852">
    <property type="entry name" value="MoCF_biosynth"/>
    <property type="match status" value="1"/>
</dbReference>
<dbReference type="Pfam" id="PF00994">
    <property type="entry name" value="MoCF_biosynth"/>
    <property type="match status" value="1"/>
</dbReference>
<dbReference type="PIRSF" id="PIRSF006728">
    <property type="entry name" value="CinA"/>
    <property type="match status" value="1"/>
</dbReference>
<dbReference type="STRING" id="338188.ERS852397_02097"/>
<evidence type="ECO:0000256" key="1">
    <source>
        <dbReference type="HAMAP-Rule" id="MF_00226"/>
    </source>
</evidence>
<evidence type="ECO:0000259" key="2">
    <source>
        <dbReference type="SMART" id="SM00852"/>
    </source>
</evidence>
<gene>
    <name evidence="3" type="primary">ygaD</name>
    <name evidence="3" type="ORF">ERS852397_02097</name>
</gene>
<proteinExistence type="inferred from homology"/>
<dbReference type="RefSeq" id="WP_055279064.1">
    <property type="nucleotide sequence ID" value="NZ_CABIXA010000010.1"/>
</dbReference>
<dbReference type="NCBIfam" id="TIGR00200">
    <property type="entry name" value="cinA_nterm"/>
    <property type="match status" value="1"/>
</dbReference>
<dbReference type="EMBL" id="CYZH01000010">
    <property type="protein sequence ID" value="CUO47252.1"/>
    <property type="molecule type" value="Genomic_DNA"/>
</dbReference>
<dbReference type="CDD" id="cd00885">
    <property type="entry name" value="cinA"/>
    <property type="match status" value="1"/>
</dbReference>
<accession>A0A174FAD1</accession>
<dbReference type="NCBIfam" id="NF001813">
    <property type="entry name" value="PRK00549.1"/>
    <property type="match status" value="1"/>
</dbReference>
<dbReference type="NCBIfam" id="TIGR00177">
    <property type="entry name" value="molyb_syn"/>
    <property type="match status" value="1"/>
</dbReference>
<dbReference type="InterPro" id="IPR008135">
    <property type="entry name" value="Competence-induced_CinA"/>
</dbReference>
<reference evidence="3 4" key="1">
    <citation type="submission" date="2015-09" db="EMBL/GenBank/DDBJ databases">
        <authorList>
            <consortium name="Pathogen Informatics"/>
        </authorList>
    </citation>
    <scope>NUCLEOTIDE SEQUENCE [LARGE SCALE GENOMIC DNA]</scope>
    <source>
        <strain evidence="3 4">2789STDY5608840</strain>
    </source>
</reference>
<dbReference type="PANTHER" id="PTHR13939:SF0">
    <property type="entry name" value="NMN AMIDOHYDROLASE-LIKE PROTEIN YFAY"/>
    <property type="match status" value="1"/>
</dbReference>
<dbReference type="InterPro" id="IPR008136">
    <property type="entry name" value="CinA_C"/>
</dbReference>
<feature type="domain" description="MoaB/Mog" evidence="2">
    <location>
        <begin position="4"/>
        <end position="170"/>
    </location>
</feature>
<dbReference type="Gene3D" id="3.40.980.10">
    <property type="entry name" value="MoaB/Mog-like domain"/>
    <property type="match status" value="1"/>
</dbReference>
<dbReference type="InterPro" id="IPR036653">
    <property type="entry name" value="CinA-like_C"/>
</dbReference>
<organism evidence="3 4">
    <name type="scientific">Bacteroides finegoldii</name>
    <dbReference type="NCBI Taxonomy" id="338188"/>
    <lineage>
        <taxon>Bacteria</taxon>
        <taxon>Pseudomonadati</taxon>
        <taxon>Bacteroidota</taxon>
        <taxon>Bacteroidia</taxon>
        <taxon>Bacteroidales</taxon>
        <taxon>Bacteroidaceae</taxon>
        <taxon>Bacteroides</taxon>
    </lineage>
</organism>
<evidence type="ECO:0000313" key="3">
    <source>
        <dbReference type="EMBL" id="CUO47252.1"/>
    </source>
</evidence>
<protein>
    <recommendedName>
        <fullName evidence="1">CinA-like protein</fullName>
    </recommendedName>
</protein>
<dbReference type="Pfam" id="PF18146">
    <property type="entry name" value="CinA_KH"/>
    <property type="match status" value="1"/>
</dbReference>
<dbReference type="InterPro" id="IPR041424">
    <property type="entry name" value="CinA_KH"/>
</dbReference>
<evidence type="ECO:0000313" key="4">
    <source>
        <dbReference type="Proteomes" id="UP000095517"/>
    </source>
</evidence>
<dbReference type="SUPFAM" id="SSF142433">
    <property type="entry name" value="CinA-like"/>
    <property type="match status" value="1"/>
</dbReference>
<dbReference type="Proteomes" id="UP000095517">
    <property type="component" value="Unassembled WGS sequence"/>
</dbReference>
<dbReference type="InterPro" id="IPR001453">
    <property type="entry name" value="MoaB/Mog_dom"/>
</dbReference>
<dbReference type="Gene3D" id="3.90.950.20">
    <property type="entry name" value="CinA-like"/>
    <property type="match status" value="1"/>
</dbReference>
<dbReference type="Pfam" id="PF02464">
    <property type="entry name" value="CinA"/>
    <property type="match status" value="1"/>
</dbReference>
<dbReference type="SUPFAM" id="SSF53218">
    <property type="entry name" value="Molybdenum cofactor biosynthesis proteins"/>
    <property type="match status" value="1"/>
</dbReference>
<dbReference type="NCBIfam" id="TIGR00199">
    <property type="entry name" value="PncC_domain"/>
    <property type="match status" value="1"/>
</dbReference>
<dbReference type="PANTHER" id="PTHR13939">
    <property type="entry name" value="NICOTINAMIDE-NUCLEOTIDE AMIDOHYDROLASE PNCC"/>
    <property type="match status" value="1"/>
</dbReference>